<dbReference type="AlphaFoldDB" id="A0AAV6IYB4"/>
<comment type="caution">
    <text evidence="1">The sequence shown here is derived from an EMBL/GenBank/DDBJ whole genome shotgun (WGS) entry which is preliminary data.</text>
</comment>
<gene>
    <name evidence="1" type="ORF">RHGRI_026780</name>
</gene>
<protein>
    <recommendedName>
        <fullName evidence="3">Protein FAR1-RELATED SEQUENCE</fullName>
    </recommendedName>
</protein>
<keyword evidence="2" id="KW-1185">Reference proteome</keyword>
<evidence type="ECO:0000313" key="2">
    <source>
        <dbReference type="Proteomes" id="UP000823749"/>
    </source>
</evidence>
<accession>A0AAV6IYB4</accession>
<dbReference type="EMBL" id="JACTNZ010000009">
    <property type="protein sequence ID" value="KAG5532259.1"/>
    <property type="molecule type" value="Genomic_DNA"/>
</dbReference>
<evidence type="ECO:0008006" key="3">
    <source>
        <dbReference type="Google" id="ProtNLM"/>
    </source>
</evidence>
<evidence type="ECO:0000313" key="1">
    <source>
        <dbReference type="EMBL" id="KAG5532259.1"/>
    </source>
</evidence>
<proteinExistence type="predicted"/>
<organism evidence="1 2">
    <name type="scientific">Rhododendron griersonianum</name>
    <dbReference type="NCBI Taxonomy" id="479676"/>
    <lineage>
        <taxon>Eukaryota</taxon>
        <taxon>Viridiplantae</taxon>
        <taxon>Streptophyta</taxon>
        <taxon>Embryophyta</taxon>
        <taxon>Tracheophyta</taxon>
        <taxon>Spermatophyta</taxon>
        <taxon>Magnoliopsida</taxon>
        <taxon>eudicotyledons</taxon>
        <taxon>Gunneridae</taxon>
        <taxon>Pentapetalae</taxon>
        <taxon>asterids</taxon>
        <taxon>Ericales</taxon>
        <taxon>Ericaceae</taxon>
        <taxon>Ericoideae</taxon>
        <taxon>Rhodoreae</taxon>
        <taxon>Rhododendron</taxon>
    </lineage>
</organism>
<dbReference type="PANTHER" id="PTHR46328">
    <property type="entry name" value="FAR-RED IMPAIRED RESPONSIVE (FAR1) FAMILY PROTEIN-RELATED"/>
    <property type="match status" value="1"/>
</dbReference>
<name>A0AAV6IYB4_9ERIC</name>
<dbReference type="Proteomes" id="UP000823749">
    <property type="component" value="Chromosome 9"/>
</dbReference>
<reference evidence="1" key="1">
    <citation type="submission" date="2020-08" db="EMBL/GenBank/DDBJ databases">
        <title>Plant Genome Project.</title>
        <authorList>
            <person name="Zhang R.-G."/>
        </authorList>
    </citation>
    <scope>NUCLEOTIDE SEQUENCE</scope>
    <source>
        <strain evidence="1">WSP0</strain>
        <tissue evidence="1">Leaf</tissue>
    </source>
</reference>
<sequence>MTGEFLDLDNFTHPPFASSNIAMDGEFVSKTHFDLNEFPLEVSMEEVLVESEAINAAWDEYPLDDREVIEDYEDQNSTENAFEPFVGQCFLSEEEAFIFYKNYATRHGFSIRKDVHMSNEEATKDNFD</sequence>